<gene>
    <name evidence="1" type="ORF">D2962_02425</name>
</gene>
<dbReference type="Proteomes" id="UP000280960">
    <property type="component" value="Chromosome"/>
</dbReference>
<reference evidence="1 2" key="1">
    <citation type="submission" date="2018-10" db="EMBL/GenBank/DDBJ databases">
        <authorList>
            <person name="Zhang X."/>
        </authorList>
    </citation>
    <scope>NUCLEOTIDE SEQUENCE [LARGE SCALE GENOMIC DNA]</scope>
    <source>
        <strain evidence="1 2">SK-G1</strain>
    </source>
</reference>
<sequence>MLFIFEDFATRASQCSYIAHGQFFIFRRLFFHVFQIDTSQKYIKTILDLTFIIPNPPKKIIAPTKNQFW</sequence>
<protein>
    <submittedName>
        <fullName evidence="1">Uncharacterized protein</fullName>
    </submittedName>
</protein>
<evidence type="ECO:0000313" key="2">
    <source>
        <dbReference type="Proteomes" id="UP000280960"/>
    </source>
</evidence>
<proteinExistence type="predicted"/>
<dbReference type="EMBL" id="CP033169">
    <property type="protein sequence ID" value="AYO29611.1"/>
    <property type="molecule type" value="Genomic_DNA"/>
</dbReference>
<organism evidence="1 2">
    <name type="scientific">Biomaibacter acetigenes</name>
    <dbReference type="NCBI Taxonomy" id="2316383"/>
    <lineage>
        <taxon>Bacteria</taxon>
        <taxon>Bacillati</taxon>
        <taxon>Bacillota</taxon>
        <taxon>Clostridia</taxon>
        <taxon>Thermosediminibacterales</taxon>
        <taxon>Tepidanaerobacteraceae</taxon>
        <taxon>Biomaibacter</taxon>
    </lineage>
</organism>
<evidence type="ECO:0000313" key="1">
    <source>
        <dbReference type="EMBL" id="AYO29611.1"/>
    </source>
</evidence>
<dbReference type="AlphaFoldDB" id="A0A3G2R2S7"/>
<keyword evidence="2" id="KW-1185">Reference proteome</keyword>
<name>A0A3G2R2S7_9FIRM</name>
<accession>A0A3G2R2S7</accession>
<dbReference type="KEGG" id="bacg:D2962_02425"/>